<evidence type="ECO:0000313" key="1">
    <source>
        <dbReference type="EMBL" id="VDD90312.1"/>
    </source>
</evidence>
<reference evidence="1 2" key="2">
    <citation type="submission" date="2018-10" db="EMBL/GenBank/DDBJ databases">
        <authorList>
            <consortium name="Pathogen Informatics"/>
        </authorList>
    </citation>
    <scope>NUCLEOTIDE SEQUENCE [LARGE SCALE GENOMIC DNA]</scope>
</reference>
<dbReference type="EMBL" id="UXUI01008042">
    <property type="protein sequence ID" value="VDD90312.1"/>
    <property type="molecule type" value="Genomic_DNA"/>
</dbReference>
<dbReference type="OrthoDB" id="297496at2759"/>
<dbReference type="AlphaFoldDB" id="A0A0N4V5E1"/>
<accession>A0A0N4V5E1</accession>
<gene>
    <name evidence="1" type="ORF">EVEC_LOCUS5063</name>
</gene>
<sequence length="64" mass="7066">MDKFKEKAKEQGIEIPAVMTDIDPETGAPAFVNAKTEDFTDYIDKAKAKEEAKPLKTAVVQPNL</sequence>
<name>A0A0N4V5E1_ENTVE</name>
<dbReference type="Proteomes" id="UP000274131">
    <property type="component" value="Unassembled WGS sequence"/>
</dbReference>
<protein>
    <submittedName>
        <fullName evidence="3">AhpC-TSA domain-containing protein</fullName>
    </submittedName>
</protein>
<proteinExistence type="predicted"/>
<keyword evidence="2" id="KW-1185">Reference proteome</keyword>
<evidence type="ECO:0000313" key="2">
    <source>
        <dbReference type="Proteomes" id="UP000274131"/>
    </source>
</evidence>
<evidence type="ECO:0000313" key="3">
    <source>
        <dbReference type="WBParaSite" id="EVEC_0000543201-mRNA-1"/>
    </source>
</evidence>
<dbReference type="WBParaSite" id="EVEC_0000543201-mRNA-1">
    <property type="protein sequence ID" value="EVEC_0000543201-mRNA-1"/>
    <property type="gene ID" value="EVEC_0000543201"/>
</dbReference>
<reference evidence="3" key="1">
    <citation type="submission" date="2017-02" db="UniProtKB">
        <authorList>
            <consortium name="WormBaseParasite"/>
        </authorList>
    </citation>
    <scope>IDENTIFICATION</scope>
</reference>
<organism evidence="3">
    <name type="scientific">Enterobius vermicularis</name>
    <name type="common">Human pinworm</name>
    <dbReference type="NCBI Taxonomy" id="51028"/>
    <lineage>
        <taxon>Eukaryota</taxon>
        <taxon>Metazoa</taxon>
        <taxon>Ecdysozoa</taxon>
        <taxon>Nematoda</taxon>
        <taxon>Chromadorea</taxon>
        <taxon>Rhabditida</taxon>
        <taxon>Spirurina</taxon>
        <taxon>Oxyuridomorpha</taxon>
        <taxon>Oxyuroidea</taxon>
        <taxon>Oxyuridae</taxon>
        <taxon>Enterobius</taxon>
    </lineage>
</organism>